<accession>A0AA38HGH4</accession>
<comment type="caution">
    <text evidence="4">The sequence shown here is derived from an EMBL/GenBank/DDBJ whole genome shotgun (WGS) entry which is preliminary data.</text>
</comment>
<dbReference type="Pfam" id="PF00106">
    <property type="entry name" value="adh_short"/>
    <property type="match status" value="1"/>
</dbReference>
<dbReference type="Proteomes" id="UP001164286">
    <property type="component" value="Unassembled WGS sequence"/>
</dbReference>
<evidence type="ECO:0000256" key="1">
    <source>
        <dbReference type="ARBA" id="ARBA00006484"/>
    </source>
</evidence>
<organism evidence="4 5">
    <name type="scientific">Dioszegia hungarica</name>
    <dbReference type="NCBI Taxonomy" id="4972"/>
    <lineage>
        <taxon>Eukaryota</taxon>
        <taxon>Fungi</taxon>
        <taxon>Dikarya</taxon>
        <taxon>Basidiomycota</taxon>
        <taxon>Agaricomycotina</taxon>
        <taxon>Tremellomycetes</taxon>
        <taxon>Tremellales</taxon>
        <taxon>Bulleribasidiaceae</taxon>
        <taxon>Dioszegia</taxon>
    </lineage>
</organism>
<dbReference type="PANTHER" id="PTHR43544">
    <property type="entry name" value="SHORT-CHAIN DEHYDROGENASE/REDUCTASE"/>
    <property type="match status" value="1"/>
</dbReference>
<keyword evidence="5" id="KW-1185">Reference proteome</keyword>
<evidence type="ECO:0000256" key="3">
    <source>
        <dbReference type="ARBA" id="ARBA00023002"/>
    </source>
</evidence>
<keyword evidence="3" id="KW-0560">Oxidoreductase</keyword>
<dbReference type="GeneID" id="77730104"/>
<dbReference type="InterPro" id="IPR051468">
    <property type="entry name" value="Fungal_SecMetab_SDRs"/>
</dbReference>
<evidence type="ECO:0008006" key="6">
    <source>
        <dbReference type="Google" id="ProtNLM"/>
    </source>
</evidence>
<dbReference type="RefSeq" id="XP_052949473.1">
    <property type="nucleotide sequence ID" value="XM_053090899.1"/>
</dbReference>
<evidence type="ECO:0000313" key="4">
    <source>
        <dbReference type="EMBL" id="KAI9639696.1"/>
    </source>
</evidence>
<name>A0AA38HGH4_9TREE</name>
<reference evidence="4" key="1">
    <citation type="journal article" date="2022" name="G3 (Bethesda)">
        <title>High quality genome of the basidiomycete yeast Dioszegia hungarica PDD-24b-2 isolated from cloud water.</title>
        <authorList>
            <person name="Jarrige D."/>
            <person name="Haridas S."/>
            <person name="Bleykasten-Grosshans C."/>
            <person name="Joly M."/>
            <person name="Nadalig T."/>
            <person name="Sancelme M."/>
            <person name="Vuilleumier S."/>
            <person name="Grigoriev I.V."/>
            <person name="Amato P."/>
            <person name="Bringel F."/>
        </authorList>
    </citation>
    <scope>NUCLEOTIDE SEQUENCE</scope>
    <source>
        <strain evidence="4">PDD-24b-2</strain>
    </source>
</reference>
<proteinExistence type="inferred from homology"/>
<comment type="similarity">
    <text evidence="1">Belongs to the short-chain dehydrogenases/reductases (SDR) family.</text>
</comment>
<dbReference type="Gene3D" id="3.40.50.720">
    <property type="entry name" value="NAD(P)-binding Rossmann-like Domain"/>
    <property type="match status" value="1"/>
</dbReference>
<dbReference type="GO" id="GO:0005737">
    <property type="term" value="C:cytoplasm"/>
    <property type="evidence" value="ECO:0007669"/>
    <property type="project" value="TreeGrafter"/>
</dbReference>
<sequence>MSSNPTVYVVTGATRGIGFALVEQLSTRPDTVVYAGTRSLPLPNASQLAQLAAKHPEVVIPIKINSADEADNVAAAEVIKAKYGYVSVVIANAGSHSGTLPISELQPHHMLSDFETNVLGPLALFNKMSSLLLAANEASPGSAKFMVVSSLVGSIAELLPYPYTAYATSKAAVNFVVAKINQDPGIVSTDMARKAAGEAGLTIEAFGAITPLASATGLLSVVDKATKESHGGKFWNYTGEELRY</sequence>
<dbReference type="AlphaFoldDB" id="A0AA38HGH4"/>
<dbReference type="PRINTS" id="PR00081">
    <property type="entry name" value="GDHRDH"/>
</dbReference>
<dbReference type="GO" id="GO:0016491">
    <property type="term" value="F:oxidoreductase activity"/>
    <property type="evidence" value="ECO:0007669"/>
    <property type="project" value="UniProtKB-KW"/>
</dbReference>
<dbReference type="InterPro" id="IPR002347">
    <property type="entry name" value="SDR_fam"/>
</dbReference>
<keyword evidence="2" id="KW-0521">NADP</keyword>
<dbReference type="PANTHER" id="PTHR43544:SF7">
    <property type="entry name" value="NADB-LER2"/>
    <property type="match status" value="1"/>
</dbReference>
<dbReference type="EMBL" id="JAKWFO010000001">
    <property type="protein sequence ID" value="KAI9639696.1"/>
    <property type="molecule type" value="Genomic_DNA"/>
</dbReference>
<dbReference type="InterPro" id="IPR036291">
    <property type="entry name" value="NAD(P)-bd_dom_sf"/>
</dbReference>
<dbReference type="SUPFAM" id="SSF51735">
    <property type="entry name" value="NAD(P)-binding Rossmann-fold domains"/>
    <property type="match status" value="1"/>
</dbReference>
<gene>
    <name evidence="4" type="ORF">MKK02DRAFT_40018</name>
</gene>
<evidence type="ECO:0000256" key="2">
    <source>
        <dbReference type="ARBA" id="ARBA00022857"/>
    </source>
</evidence>
<evidence type="ECO:0000313" key="5">
    <source>
        <dbReference type="Proteomes" id="UP001164286"/>
    </source>
</evidence>
<protein>
    <recommendedName>
        <fullName evidence="6">NAD(P)-binding protein</fullName>
    </recommendedName>
</protein>